<dbReference type="InterPro" id="IPR029044">
    <property type="entry name" value="Nucleotide-diphossugar_trans"/>
</dbReference>
<dbReference type="GO" id="GO:0016740">
    <property type="term" value="F:transferase activity"/>
    <property type="evidence" value="ECO:0007669"/>
    <property type="project" value="UniProtKB-KW"/>
</dbReference>
<keyword evidence="1" id="KW-0808">Transferase</keyword>
<dbReference type="SUPFAM" id="SSF53448">
    <property type="entry name" value="Nucleotide-diphospho-sugar transferases"/>
    <property type="match status" value="1"/>
</dbReference>
<accession>A0A4U0H8C2</accession>
<protein>
    <submittedName>
        <fullName evidence="1">Glycosyltransferase</fullName>
    </submittedName>
</protein>
<dbReference type="Proteomes" id="UP000309872">
    <property type="component" value="Unassembled WGS sequence"/>
</dbReference>
<evidence type="ECO:0000313" key="1">
    <source>
        <dbReference type="EMBL" id="TJY68041.1"/>
    </source>
</evidence>
<dbReference type="RefSeq" id="WP_136818910.1">
    <property type="nucleotide sequence ID" value="NZ_BMJX01000001.1"/>
</dbReference>
<evidence type="ECO:0000313" key="2">
    <source>
        <dbReference type="Proteomes" id="UP000309872"/>
    </source>
</evidence>
<organism evidence="1 2">
    <name type="scientific">Sphingobacterium alkalisoli</name>
    <dbReference type="NCBI Taxonomy" id="1874115"/>
    <lineage>
        <taxon>Bacteria</taxon>
        <taxon>Pseudomonadati</taxon>
        <taxon>Bacteroidota</taxon>
        <taxon>Sphingobacteriia</taxon>
        <taxon>Sphingobacteriales</taxon>
        <taxon>Sphingobacteriaceae</taxon>
        <taxon>Sphingobacterium</taxon>
    </lineage>
</organism>
<reference evidence="1 2" key="1">
    <citation type="submission" date="2019-04" db="EMBL/GenBank/DDBJ databases">
        <title>Sphingobacterium olei sp. nov., isolated from oil-contaminated soil.</title>
        <authorList>
            <person name="Liu B."/>
        </authorList>
    </citation>
    <scope>NUCLEOTIDE SEQUENCE [LARGE SCALE GENOMIC DNA]</scope>
    <source>
        <strain evidence="1 2">Y3L14</strain>
    </source>
</reference>
<dbReference type="AlphaFoldDB" id="A0A4U0H8C2"/>
<dbReference type="OrthoDB" id="9785375at2"/>
<name>A0A4U0H8C2_9SPHI</name>
<dbReference type="Gene3D" id="3.90.550.10">
    <property type="entry name" value="Spore Coat Polysaccharide Biosynthesis Protein SpsA, Chain A"/>
    <property type="match status" value="1"/>
</dbReference>
<dbReference type="EMBL" id="SUKA01000001">
    <property type="protein sequence ID" value="TJY68041.1"/>
    <property type="molecule type" value="Genomic_DNA"/>
</dbReference>
<comment type="caution">
    <text evidence="1">The sequence shown here is derived from an EMBL/GenBank/DDBJ whole genome shotgun (WGS) entry which is preliminary data.</text>
</comment>
<keyword evidence="2" id="KW-1185">Reference proteome</keyword>
<gene>
    <name evidence="1" type="ORF">FAZ19_01925</name>
</gene>
<sequence>MKSFAPIILFVYNRPHHTERTLDFLEKNTLAQNSDVYIYSDAAKSENDRDLVIKVRNLIKKPRLFKSVTIVERKENWGLSENVINGVSSVIDRYDKVIVFEDDLESSPLALEYFNTTLDLYEHEPKVMQISGYNLPLKDVINLPDAFFFRVVNSWGWATWKRAWDFFEGDINKLTKDLTKSDIYEFSIEGKENFWKQVKEFKHGKINSWAIRWYLSVFKQKGLVLYPRYSFIQNIGTDGSGTHSDIETTYAVQLATQLPDKFPTEIKENPVAFQSIKYFYAHRKGSPQKRLIRFLKKKWNNRRK</sequence>
<proteinExistence type="predicted"/>